<evidence type="ECO:0000313" key="4">
    <source>
        <dbReference type="Proteomes" id="UP001388366"/>
    </source>
</evidence>
<keyword evidence="2" id="KW-0460">Magnesium</keyword>
<feature type="binding site" evidence="2">
    <location>
        <position position="196"/>
    </location>
    <ligand>
        <name>substrate</name>
    </ligand>
</feature>
<feature type="binding site" evidence="2">
    <location>
        <begin position="29"/>
        <end position="32"/>
    </location>
    <ligand>
        <name>substrate</name>
    </ligand>
</feature>
<dbReference type="InterPro" id="IPR001441">
    <property type="entry name" value="UPP_synth-like"/>
</dbReference>
<feature type="binding site" evidence="2">
    <location>
        <position position="77"/>
    </location>
    <ligand>
        <name>substrate</name>
    </ligand>
</feature>
<dbReference type="Gene3D" id="3.40.1180.10">
    <property type="entry name" value="Decaprenyl diphosphate synthase-like"/>
    <property type="match status" value="1"/>
</dbReference>
<reference evidence="3 4" key="1">
    <citation type="submission" date="2024-03" db="EMBL/GenBank/DDBJ databases">
        <title>Community enrichment and isolation of bacterial strains for fucoidan degradation.</title>
        <authorList>
            <person name="Sichert A."/>
        </authorList>
    </citation>
    <scope>NUCLEOTIDE SEQUENCE [LARGE SCALE GENOMIC DNA]</scope>
    <source>
        <strain evidence="3 4">AS81</strain>
    </source>
</reference>
<protein>
    <recommendedName>
        <fullName evidence="2">Ditrans,polycis-undecaprenyl-diphosphate synthase ((2E,6E)-farnesyl-diphosphate specific)</fullName>
        <ecNumber evidence="2">2.5.1.31</ecNumber>
    </recommendedName>
    <alternativeName>
        <fullName evidence="2">Ditrans,polycis-undecaprenylcistransferase</fullName>
    </alternativeName>
    <alternativeName>
        <fullName evidence="2">Undecaprenyl diphosphate synthase</fullName>
        <shortName evidence="2">UDS</shortName>
    </alternativeName>
    <alternativeName>
        <fullName evidence="2">Undecaprenyl pyrophosphate synthase</fullName>
        <shortName evidence="2">UPP synthase</shortName>
    </alternativeName>
</protein>
<dbReference type="EC" id="2.5.1.31" evidence="2"/>
<dbReference type="CDD" id="cd00475">
    <property type="entry name" value="Cis_IPPS"/>
    <property type="match status" value="1"/>
</dbReference>
<dbReference type="InterPro" id="IPR036424">
    <property type="entry name" value="UPP_synth-like_sf"/>
</dbReference>
<feature type="active site" description="Proton acceptor" evidence="2">
    <location>
        <position position="76"/>
    </location>
</feature>
<name>A0ABU9U0Z9_9GAMM</name>
<comment type="cofactor">
    <cofactor evidence="2">
        <name>Mg(2+)</name>
        <dbReference type="ChEBI" id="CHEBI:18420"/>
    </cofactor>
    <text evidence="2">Binds 2 magnesium ions per subunit.</text>
</comment>
<evidence type="ECO:0000256" key="1">
    <source>
        <dbReference type="ARBA" id="ARBA00022679"/>
    </source>
</evidence>
<accession>A0ABU9U0Z9</accession>
<feature type="binding site" evidence="2">
    <location>
        <position position="33"/>
    </location>
    <ligand>
        <name>substrate</name>
    </ligand>
</feature>
<comment type="catalytic activity">
    <reaction evidence="2">
        <text>8 isopentenyl diphosphate + (2E,6E)-farnesyl diphosphate = di-trans,octa-cis-undecaprenyl diphosphate + 8 diphosphate</text>
        <dbReference type="Rhea" id="RHEA:27551"/>
        <dbReference type="ChEBI" id="CHEBI:33019"/>
        <dbReference type="ChEBI" id="CHEBI:58405"/>
        <dbReference type="ChEBI" id="CHEBI:128769"/>
        <dbReference type="ChEBI" id="CHEBI:175763"/>
        <dbReference type="EC" id="2.5.1.31"/>
    </reaction>
</comment>
<dbReference type="Pfam" id="PF01255">
    <property type="entry name" value="Prenyltransf"/>
    <property type="match status" value="1"/>
</dbReference>
<feature type="binding site" evidence="2">
    <location>
        <position position="79"/>
    </location>
    <ligand>
        <name>substrate</name>
    </ligand>
</feature>
<dbReference type="NCBIfam" id="NF011405">
    <property type="entry name" value="PRK14830.1"/>
    <property type="match status" value="1"/>
</dbReference>
<organism evidence="3 4">
    <name type="scientific">Pseudoalteromonas neustonica</name>
    <dbReference type="NCBI Taxonomy" id="1840331"/>
    <lineage>
        <taxon>Bacteria</taxon>
        <taxon>Pseudomonadati</taxon>
        <taxon>Pseudomonadota</taxon>
        <taxon>Gammaproteobacteria</taxon>
        <taxon>Alteromonadales</taxon>
        <taxon>Pseudoalteromonadaceae</taxon>
        <taxon>Pseudoalteromonas</taxon>
    </lineage>
</organism>
<evidence type="ECO:0000313" key="3">
    <source>
        <dbReference type="EMBL" id="MEM5550711.1"/>
    </source>
</evidence>
<feature type="active site" evidence="2">
    <location>
        <position position="28"/>
    </location>
</feature>
<dbReference type="NCBIfam" id="TIGR00055">
    <property type="entry name" value="uppS"/>
    <property type="match status" value="1"/>
</dbReference>
<feature type="binding site" evidence="2">
    <location>
        <begin position="73"/>
        <end position="75"/>
    </location>
    <ligand>
        <name>substrate</name>
    </ligand>
</feature>
<dbReference type="GO" id="GO:0016740">
    <property type="term" value="F:transferase activity"/>
    <property type="evidence" value="ECO:0007669"/>
    <property type="project" value="UniProtKB-KW"/>
</dbReference>
<keyword evidence="2" id="KW-0573">Peptidoglycan synthesis</keyword>
<dbReference type="PANTHER" id="PTHR10291:SF0">
    <property type="entry name" value="DEHYDRODOLICHYL DIPHOSPHATE SYNTHASE 2"/>
    <property type="match status" value="1"/>
</dbReference>
<comment type="caution">
    <text evidence="3">The sequence shown here is derived from an EMBL/GenBank/DDBJ whole genome shotgun (WGS) entry which is preliminary data.</text>
</comment>
<feature type="binding site" evidence="2">
    <location>
        <position position="41"/>
    </location>
    <ligand>
        <name>substrate</name>
    </ligand>
</feature>
<feature type="binding site" evidence="2">
    <location>
        <position position="215"/>
    </location>
    <ligand>
        <name>Mg(2+)</name>
        <dbReference type="ChEBI" id="CHEBI:18420"/>
    </ligand>
</feature>
<feature type="binding site" evidence="2">
    <location>
        <position position="28"/>
    </location>
    <ligand>
        <name>Mg(2+)</name>
        <dbReference type="ChEBI" id="CHEBI:18420"/>
    </ligand>
</feature>
<keyword evidence="2" id="KW-0133">Cell shape</keyword>
<evidence type="ECO:0000256" key="2">
    <source>
        <dbReference type="HAMAP-Rule" id="MF_01139"/>
    </source>
</evidence>
<comment type="function">
    <text evidence="2">Catalyzes the sequential condensation of isopentenyl diphosphate (IPP) with (2E,6E)-farnesyl diphosphate (E,E-FPP) to yield (2Z,6Z,10Z,14Z,18Z,22Z,26Z,30Z,34E,38E)-undecaprenyl diphosphate (di-trans,octa-cis-UPP). UPP is the precursor of glycosyl carrier lipid in the biosynthesis of bacterial cell wall polysaccharide components such as peptidoglycan and lipopolysaccharide.</text>
</comment>
<dbReference type="Proteomes" id="UP001388366">
    <property type="component" value="Unassembled WGS sequence"/>
</dbReference>
<dbReference type="PROSITE" id="PS01066">
    <property type="entry name" value="UPP_SYNTHASE"/>
    <property type="match status" value="1"/>
</dbReference>
<dbReference type="PANTHER" id="PTHR10291">
    <property type="entry name" value="DEHYDRODOLICHYL DIPHOSPHATE SYNTHASE FAMILY MEMBER"/>
    <property type="match status" value="1"/>
</dbReference>
<dbReference type="RefSeq" id="WP_342883730.1">
    <property type="nucleotide sequence ID" value="NZ_JBBMQU010000011.1"/>
</dbReference>
<keyword evidence="2" id="KW-0479">Metal-binding</keyword>
<keyword evidence="2" id="KW-0961">Cell wall biogenesis/degradation</keyword>
<dbReference type="InterPro" id="IPR018520">
    <property type="entry name" value="UPP_synth-like_CS"/>
</dbReference>
<dbReference type="SUPFAM" id="SSF64005">
    <property type="entry name" value="Undecaprenyl diphosphate synthase"/>
    <property type="match status" value="1"/>
</dbReference>
<dbReference type="EMBL" id="JBBMQU010000011">
    <property type="protein sequence ID" value="MEM5550711.1"/>
    <property type="molecule type" value="Genomic_DNA"/>
</dbReference>
<sequence length="259" mass="29186">MEYSIFMVLNADKISQQCLPKHVAIIMDGNGRWAQAKNKPRVYGHKKGVDAVRQSVQFCAKLGVQSLTLFAFSSENWRRPDDEVSTLMELFLFVLSKEVKKLHKNNVKLTIIGDLSRFSDTLRKKVDVAHQLTVDNTGLQLNIAANYGGRWDIANAAKQLGKQVAAGELDPNDITEEHLASQMSMQDQVEPDLLIRTGGDLRISNFLLWQVAYAELYFTDTLWPDFNEAAFADAIACYVARERRFGCTGEQIKQLLAET</sequence>
<keyword evidence="1 2" id="KW-0808">Transferase</keyword>
<dbReference type="HAMAP" id="MF_01139">
    <property type="entry name" value="ISPT"/>
    <property type="match status" value="1"/>
</dbReference>
<feature type="binding site" evidence="2">
    <location>
        <position position="45"/>
    </location>
    <ligand>
        <name>substrate</name>
    </ligand>
</feature>
<gene>
    <name evidence="2" type="primary">uppS</name>
    <name evidence="3" type="ORF">WNY63_08220</name>
</gene>
<keyword evidence="4" id="KW-1185">Reference proteome</keyword>
<comment type="similarity">
    <text evidence="2">Belongs to the UPP synthase family.</text>
</comment>
<comment type="subunit">
    <text evidence="2">Homodimer.</text>
</comment>
<feature type="binding site" evidence="2">
    <location>
        <begin position="202"/>
        <end position="204"/>
    </location>
    <ligand>
        <name>substrate</name>
    </ligand>
</feature>
<proteinExistence type="inferred from homology"/>